<dbReference type="EMBL" id="ANAH02000004">
    <property type="protein sequence ID" value="EPX63930.1"/>
    <property type="molecule type" value="Genomic_DNA"/>
</dbReference>
<organism evidence="1 2">
    <name type="scientific">Cystobacter fuscus (strain ATCC 25194 / DSM 2262 / NBRC 100088 / M29)</name>
    <dbReference type="NCBI Taxonomy" id="1242864"/>
    <lineage>
        <taxon>Bacteria</taxon>
        <taxon>Pseudomonadati</taxon>
        <taxon>Myxococcota</taxon>
        <taxon>Myxococcia</taxon>
        <taxon>Myxococcales</taxon>
        <taxon>Cystobacterineae</taxon>
        <taxon>Archangiaceae</taxon>
        <taxon>Cystobacter</taxon>
    </lineage>
</organism>
<gene>
    <name evidence="1" type="ORF">D187_005063</name>
</gene>
<dbReference type="eggNOG" id="COG1893">
    <property type="taxonomic scope" value="Bacteria"/>
</dbReference>
<evidence type="ECO:0000313" key="2">
    <source>
        <dbReference type="Proteomes" id="UP000011682"/>
    </source>
</evidence>
<proteinExistence type="predicted"/>
<evidence type="ECO:0000313" key="1">
    <source>
        <dbReference type="EMBL" id="EPX63930.1"/>
    </source>
</evidence>
<sequence>MGVLAGYHLKLAGAAVTFLVRPHRLEQLSRPQVLYSYDDNSLKTYSGYELLTDPARLAGTSFDFVVITMDGAALRAEAGVKVVDEIGRAFRGTSTAVILGSVGIDLRAWFLERSGLAGAQVINGVMANLAYEVPAATMPVHPGVKPDLLAHADYAYRHPSPVGFVVDRTVPQVAHDFAALYDRSGVSRCSVISPDEYKLSVALFATLAAWELLDWPAARDINPTDETWRLGNDAMREFQRLSVFGSAGLVASEQTNAETTLEFFRQQEESALPLDVAAFNRYHHGGKVNGQDHGILREALSRGEAEGVEMPALRALVARLPKR</sequence>
<reference evidence="1" key="1">
    <citation type="submission" date="2013-05" db="EMBL/GenBank/DDBJ databases">
        <title>Genome assembly of Cystobacter fuscus DSM 2262.</title>
        <authorList>
            <person name="Sharma G."/>
            <person name="Khatri I."/>
            <person name="Kaur C."/>
            <person name="Mayilraj S."/>
            <person name="Subramanian S."/>
        </authorList>
    </citation>
    <scope>NUCLEOTIDE SEQUENCE [LARGE SCALE GENOMIC DNA]</scope>
    <source>
        <strain evidence="1">DSM 2262</strain>
    </source>
</reference>
<comment type="caution">
    <text evidence="1">The sequence shown here is derived from an EMBL/GenBank/DDBJ whole genome shotgun (WGS) entry which is preliminary data.</text>
</comment>
<dbReference type="AlphaFoldDB" id="S9PHW4"/>
<dbReference type="Proteomes" id="UP000011682">
    <property type="component" value="Unassembled WGS sequence"/>
</dbReference>
<evidence type="ECO:0008006" key="3">
    <source>
        <dbReference type="Google" id="ProtNLM"/>
    </source>
</evidence>
<accession>S9PHW4</accession>
<name>S9PHW4_CYSF2</name>
<keyword evidence="2" id="KW-1185">Reference proteome</keyword>
<protein>
    <recommendedName>
        <fullName evidence="3">Ketopantoate reductase N-terminal domain-containing protein</fullName>
    </recommendedName>
</protein>